<name>H3ZE39_9ALTE</name>
<evidence type="ECO:0000313" key="14">
    <source>
        <dbReference type="Proteomes" id="UP000012046"/>
    </source>
</evidence>
<keyword evidence="6 8" id="KW-0472">Membrane</keyword>
<keyword evidence="4 8" id="KW-0812">Transmembrane</keyword>
<dbReference type="EMBL" id="AHTH01000020">
    <property type="protein sequence ID" value="EHR41216.1"/>
    <property type="molecule type" value="Genomic_DNA"/>
</dbReference>
<feature type="domain" description="TonB-dependent receptor plug" evidence="12">
    <location>
        <begin position="56"/>
        <end position="172"/>
    </location>
</feature>
<dbReference type="InterPro" id="IPR036942">
    <property type="entry name" value="Beta-barrel_TonB_sf"/>
</dbReference>
<comment type="subcellular location">
    <subcellularLocation>
        <location evidence="1 8">Cell outer membrane</location>
        <topology evidence="1 8">Multi-pass membrane protein</topology>
    </subcellularLocation>
</comment>
<sequence length="862" mass="93849">MNIPFKLSLCAVATASLLLPLDSIAQQQNTESSDLQQVERIEVTGSRIKRNDLEGAVPITVIDRDAISKSGFSNLQQLLERTPVAGVGTFSTRGNNQDSTANGGAAISLRGFGADATLVLINGRRVAVSAFAENIANSFVDINSIPVAAIERVEILKDGASAVYGSDAVAGVVNVILRKDFEGTEISFSHGGTTGPSYDETSASMVWGTQGKEASATLILDYFKNTTILGSEMGRFGTANQAPYGGNDLRSSRGYPGNFIVNGVTRIDPGCPADQAFGQTCVFDYGPFIMAATPAERVGAVLMASQNLGANTQAYAELSVQHNRSKAQGAATPLDGDAGLTVPGTHPNNPFGTDIRINRFRTVDAGPRTWDIESDSLRLVLGVKGQFNELDWDISAQKGRSESMQTGSKSQGWVRTDFLQQQINLGRYNPFGGFRNSPEVIDAITTSLVRRGESHLTAFDASISGDAFKLGDQMVSFAAGAEYRKEDAFDQPDDQFQRGLIFGTESVSAQAERDQYAAYIEFLVPLTDQLELTLAGRYDDYSDFGSTTNPQVSIKWRPQDNFTVRASYGQGFRAPSLAQIGLGPSQESVFFTDTFRCPTPDASNPACAATDYTIVFVGGEGLQPEESETFNIGFVWQVTDQFDISADVWSITQDNKIDKNDYENVYAAECNRQNSTLCVRLAPLPGQTLGELSRIFNSYINISSQEARGLDLSTAYRFNLQQYGALRLSLDYSYTDSFKKNGIEYAGEYNYPQHRWLATADWSYGDWGLVTSLNYVGAFEDYAPPAEVMSTKTRTVSAQALLDIQGRYSLNSNTTLMLGMNNALDKDPPFAIGDGDADLYGYASKVHNPRGRFIYGKINYRF</sequence>
<keyword evidence="7 8" id="KW-0998">Cell outer membrane</keyword>
<dbReference type="InterPro" id="IPR000531">
    <property type="entry name" value="Beta-barrel_TonB"/>
</dbReference>
<evidence type="ECO:0000256" key="5">
    <source>
        <dbReference type="ARBA" id="ARBA00023077"/>
    </source>
</evidence>
<evidence type="ECO:0000256" key="10">
    <source>
        <dbReference type="SAM" id="SignalP"/>
    </source>
</evidence>
<dbReference type="eggNOG" id="COG4771">
    <property type="taxonomic scope" value="Bacteria"/>
</dbReference>
<keyword evidence="2 8" id="KW-0813">Transport</keyword>
<keyword evidence="10" id="KW-0732">Signal</keyword>
<evidence type="ECO:0000256" key="3">
    <source>
        <dbReference type="ARBA" id="ARBA00022452"/>
    </source>
</evidence>
<keyword evidence="13" id="KW-0675">Receptor</keyword>
<reference evidence="13 14" key="1">
    <citation type="journal article" date="2012" name="J. Bacteriol.">
        <title>Genome Sequence of Extracellular-Protease-Producing Alishewanella jeotgali Isolated from Traditional Korean Fermented Seafood.</title>
        <authorList>
            <person name="Jung J."/>
            <person name="Chun J."/>
            <person name="Park W."/>
        </authorList>
    </citation>
    <scope>NUCLEOTIDE SEQUENCE [LARGE SCALE GENOMIC DNA]</scope>
    <source>
        <strain evidence="13 14">KCTC 22429</strain>
    </source>
</reference>
<dbReference type="SUPFAM" id="SSF56935">
    <property type="entry name" value="Porins"/>
    <property type="match status" value="1"/>
</dbReference>
<evidence type="ECO:0000256" key="9">
    <source>
        <dbReference type="RuleBase" id="RU003357"/>
    </source>
</evidence>
<evidence type="ECO:0000256" key="6">
    <source>
        <dbReference type="ARBA" id="ARBA00023136"/>
    </source>
</evidence>
<keyword evidence="14" id="KW-1185">Reference proteome</keyword>
<proteinExistence type="inferred from homology"/>
<evidence type="ECO:0000256" key="2">
    <source>
        <dbReference type="ARBA" id="ARBA00022448"/>
    </source>
</evidence>
<dbReference type="Pfam" id="PF00593">
    <property type="entry name" value="TonB_dep_Rec_b-barrel"/>
    <property type="match status" value="1"/>
</dbReference>
<dbReference type="Gene3D" id="2.40.170.20">
    <property type="entry name" value="TonB-dependent receptor, beta-barrel domain"/>
    <property type="match status" value="1"/>
</dbReference>
<dbReference type="InterPro" id="IPR012910">
    <property type="entry name" value="Plug_dom"/>
</dbReference>
<protein>
    <submittedName>
        <fullName evidence="13">TonB-dependent receptor</fullName>
    </submittedName>
</protein>
<dbReference type="PATRIC" id="fig|1129374.4.peg.1620"/>
<comment type="similarity">
    <text evidence="8 9">Belongs to the TonB-dependent receptor family.</text>
</comment>
<feature type="chain" id="PRO_5003591304" evidence="10">
    <location>
        <begin position="26"/>
        <end position="862"/>
    </location>
</feature>
<dbReference type="Proteomes" id="UP000012046">
    <property type="component" value="Unassembled WGS sequence"/>
</dbReference>
<feature type="signal peptide" evidence="10">
    <location>
        <begin position="1"/>
        <end position="25"/>
    </location>
</feature>
<dbReference type="Gene3D" id="2.170.130.10">
    <property type="entry name" value="TonB-dependent receptor, plug domain"/>
    <property type="match status" value="1"/>
</dbReference>
<evidence type="ECO:0000256" key="8">
    <source>
        <dbReference type="PROSITE-ProRule" id="PRU01360"/>
    </source>
</evidence>
<dbReference type="AlphaFoldDB" id="H3ZE39"/>
<accession>H3ZE39</accession>
<comment type="caution">
    <text evidence="13">The sequence shown here is derived from an EMBL/GenBank/DDBJ whole genome shotgun (WGS) entry which is preliminary data.</text>
</comment>
<gene>
    <name evidence="13" type="ORF">AJE_08105</name>
</gene>
<dbReference type="PANTHER" id="PTHR47234:SF2">
    <property type="entry name" value="TONB-DEPENDENT RECEPTOR"/>
    <property type="match status" value="1"/>
</dbReference>
<evidence type="ECO:0000259" key="11">
    <source>
        <dbReference type="Pfam" id="PF00593"/>
    </source>
</evidence>
<dbReference type="STRING" id="1129374.AJE_08105"/>
<evidence type="ECO:0000256" key="7">
    <source>
        <dbReference type="ARBA" id="ARBA00023237"/>
    </source>
</evidence>
<organism evidence="13 14">
    <name type="scientific">Alishewanella jeotgali KCTC 22429</name>
    <dbReference type="NCBI Taxonomy" id="1129374"/>
    <lineage>
        <taxon>Bacteria</taxon>
        <taxon>Pseudomonadati</taxon>
        <taxon>Pseudomonadota</taxon>
        <taxon>Gammaproteobacteria</taxon>
        <taxon>Alteromonadales</taxon>
        <taxon>Alteromonadaceae</taxon>
        <taxon>Alishewanella</taxon>
    </lineage>
</organism>
<keyword evidence="5 9" id="KW-0798">TonB box</keyword>
<evidence type="ECO:0000256" key="4">
    <source>
        <dbReference type="ARBA" id="ARBA00022692"/>
    </source>
</evidence>
<dbReference type="InterPro" id="IPR037066">
    <property type="entry name" value="Plug_dom_sf"/>
</dbReference>
<dbReference type="PANTHER" id="PTHR47234">
    <property type="match status" value="1"/>
</dbReference>
<evidence type="ECO:0000313" key="13">
    <source>
        <dbReference type="EMBL" id="EHR41216.1"/>
    </source>
</evidence>
<dbReference type="InterPro" id="IPR039426">
    <property type="entry name" value="TonB-dep_rcpt-like"/>
</dbReference>
<dbReference type="GO" id="GO:0009279">
    <property type="term" value="C:cell outer membrane"/>
    <property type="evidence" value="ECO:0007669"/>
    <property type="project" value="UniProtKB-SubCell"/>
</dbReference>
<dbReference type="CDD" id="cd01347">
    <property type="entry name" value="ligand_gated_channel"/>
    <property type="match status" value="1"/>
</dbReference>
<evidence type="ECO:0000256" key="1">
    <source>
        <dbReference type="ARBA" id="ARBA00004571"/>
    </source>
</evidence>
<dbReference type="RefSeq" id="WP_008950447.1">
    <property type="nucleotide sequence ID" value="NZ_AHTH01000020.1"/>
</dbReference>
<feature type="domain" description="TonB-dependent receptor-like beta-barrel" evidence="11">
    <location>
        <begin position="339"/>
        <end position="822"/>
    </location>
</feature>
<keyword evidence="3 8" id="KW-1134">Transmembrane beta strand</keyword>
<evidence type="ECO:0000259" key="12">
    <source>
        <dbReference type="Pfam" id="PF07715"/>
    </source>
</evidence>
<dbReference type="Pfam" id="PF07715">
    <property type="entry name" value="Plug"/>
    <property type="match status" value="1"/>
</dbReference>
<dbReference type="PROSITE" id="PS52016">
    <property type="entry name" value="TONB_DEPENDENT_REC_3"/>
    <property type="match status" value="1"/>
</dbReference>